<dbReference type="AlphaFoldDB" id="A0A5P2B4X6"/>
<feature type="region of interest" description="Disordered" evidence="1">
    <location>
        <begin position="1"/>
        <end position="21"/>
    </location>
</feature>
<organism evidence="2 3">
    <name type="scientific">Streptomyces venezuelae</name>
    <dbReference type="NCBI Taxonomy" id="54571"/>
    <lineage>
        <taxon>Bacteria</taxon>
        <taxon>Bacillati</taxon>
        <taxon>Actinomycetota</taxon>
        <taxon>Actinomycetes</taxon>
        <taxon>Kitasatosporales</taxon>
        <taxon>Streptomycetaceae</taxon>
        <taxon>Streptomyces</taxon>
    </lineage>
</organism>
<evidence type="ECO:0000313" key="3">
    <source>
        <dbReference type="Proteomes" id="UP000324106"/>
    </source>
</evidence>
<evidence type="ECO:0000313" key="2">
    <source>
        <dbReference type="EMBL" id="QES24211.1"/>
    </source>
</evidence>
<protein>
    <submittedName>
        <fullName evidence="2">Uncharacterized protein</fullName>
    </submittedName>
</protein>
<evidence type="ECO:0000256" key="1">
    <source>
        <dbReference type="SAM" id="MobiDB-lite"/>
    </source>
</evidence>
<reference evidence="2 3" key="1">
    <citation type="submission" date="2018-05" db="EMBL/GenBank/DDBJ databases">
        <title>Streptomyces venezuelae.</title>
        <authorList>
            <person name="Kim W."/>
            <person name="Lee N."/>
            <person name="Cho B.-K."/>
        </authorList>
    </citation>
    <scope>NUCLEOTIDE SEQUENCE [LARGE SCALE GENOMIC DNA]</scope>
    <source>
        <strain evidence="2 3">ATCC 15068</strain>
    </source>
</reference>
<name>A0A5P2B4X6_STRVZ</name>
<dbReference type="Proteomes" id="UP000324106">
    <property type="component" value="Chromosome"/>
</dbReference>
<proteinExistence type="predicted"/>
<accession>A0A5P2B4X6</accession>
<sequence length="73" mass="7880">MKTWADGPPPRRPSAQQAGFPKLTATRQWMLTRMMSITAAPAKRTRAEASAGSLRSAGVLLPVSVESTRLTEV</sequence>
<gene>
    <name evidence="2" type="ORF">DEJ46_38180</name>
</gene>
<dbReference type="EMBL" id="CP029194">
    <property type="protein sequence ID" value="QES24211.1"/>
    <property type="molecule type" value="Genomic_DNA"/>
</dbReference>